<gene>
    <name evidence="2" type="ORF">M378DRAFT_172718</name>
</gene>
<evidence type="ECO:0000256" key="1">
    <source>
        <dbReference type="SAM" id="MobiDB-lite"/>
    </source>
</evidence>
<feature type="region of interest" description="Disordered" evidence="1">
    <location>
        <begin position="42"/>
        <end position="67"/>
    </location>
</feature>
<keyword evidence="3" id="KW-1185">Reference proteome</keyword>
<reference evidence="2 3" key="1">
    <citation type="submission" date="2014-04" db="EMBL/GenBank/DDBJ databases">
        <title>Evolutionary Origins and Diversification of the Mycorrhizal Mutualists.</title>
        <authorList>
            <consortium name="DOE Joint Genome Institute"/>
            <consortium name="Mycorrhizal Genomics Consortium"/>
            <person name="Kohler A."/>
            <person name="Kuo A."/>
            <person name="Nagy L.G."/>
            <person name="Floudas D."/>
            <person name="Copeland A."/>
            <person name="Barry K.W."/>
            <person name="Cichocki N."/>
            <person name="Veneault-Fourrey C."/>
            <person name="LaButti K."/>
            <person name="Lindquist E.A."/>
            <person name="Lipzen A."/>
            <person name="Lundell T."/>
            <person name="Morin E."/>
            <person name="Murat C."/>
            <person name="Riley R."/>
            <person name="Ohm R."/>
            <person name="Sun H."/>
            <person name="Tunlid A."/>
            <person name="Henrissat B."/>
            <person name="Grigoriev I.V."/>
            <person name="Hibbett D.S."/>
            <person name="Martin F."/>
        </authorList>
    </citation>
    <scope>NUCLEOTIDE SEQUENCE [LARGE SCALE GENOMIC DNA]</scope>
    <source>
        <strain evidence="2 3">Koide BX008</strain>
    </source>
</reference>
<dbReference type="AlphaFoldDB" id="A0A0C2S1C7"/>
<feature type="region of interest" description="Disordered" evidence="1">
    <location>
        <begin position="91"/>
        <end position="119"/>
    </location>
</feature>
<sequence length="119" mass="13530">MECRADKGLGTTMIEEYKNSPFRDHSATSTFFHAKLLFQGQDLPPSNAARAHSEPGDPPLPSRQYHARRGSSTVDWCWHALVLRVHNNTDHAQTSNPYHRMVPSQNHGNLRVPNRSYHS</sequence>
<evidence type="ECO:0000313" key="2">
    <source>
        <dbReference type="EMBL" id="KIL56450.1"/>
    </source>
</evidence>
<organism evidence="2 3">
    <name type="scientific">Amanita muscaria (strain Koide BX008)</name>
    <dbReference type="NCBI Taxonomy" id="946122"/>
    <lineage>
        <taxon>Eukaryota</taxon>
        <taxon>Fungi</taxon>
        <taxon>Dikarya</taxon>
        <taxon>Basidiomycota</taxon>
        <taxon>Agaricomycotina</taxon>
        <taxon>Agaricomycetes</taxon>
        <taxon>Agaricomycetidae</taxon>
        <taxon>Agaricales</taxon>
        <taxon>Pluteineae</taxon>
        <taxon>Amanitaceae</taxon>
        <taxon>Amanita</taxon>
    </lineage>
</organism>
<dbReference type="OrthoDB" id="298939at2759"/>
<protein>
    <submittedName>
        <fullName evidence="2">Uncharacterized protein</fullName>
    </submittedName>
</protein>
<dbReference type="Proteomes" id="UP000054549">
    <property type="component" value="Unassembled WGS sequence"/>
</dbReference>
<feature type="compositionally biased region" description="Polar residues" evidence="1">
    <location>
        <begin position="91"/>
        <end position="108"/>
    </location>
</feature>
<dbReference type="InParanoid" id="A0A0C2S1C7"/>
<evidence type="ECO:0000313" key="3">
    <source>
        <dbReference type="Proteomes" id="UP000054549"/>
    </source>
</evidence>
<name>A0A0C2S1C7_AMAMK</name>
<proteinExistence type="predicted"/>
<accession>A0A0C2S1C7</accession>
<dbReference type="EMBL" id="KN818421">
    <property type="protein sequence ID" value="KIL56450.1"/>
    <property type="molecule type" value="Genomic_DNA"/>
</dbReference>
<dbReference type="HOGENOM" id="CLU_2060898_0_0_1"/>
<dbReference type="STRING" id="946122.A0A0C2S1C7"/>